<protein>
    <submittedName>
        <fullName evidence="2">Uncharacterized protein</fullName>
    </submittedName>
</protein>
<gene>
    <name evidence="2" type="ORF">K443DRAFT_119483</name>
</gene>
<evidence type="ECO:0000256" key="1">
    <source>
        <dbReference type="SAM" id="MobiDB-lite"/>
    </source>
</evidence>
<sequence>MSFLGLRRSSAKVVPPTPDPPVRRLPASGSVEASIVIDPADGLVCETGLKYAEFDVEADSMLLMVCSGCNITGVVEVAECNSNTTIIADIVCVKHGEGQVNPESWYCSSTRTWRYPVINGGRASLLARSKIDIQGFGSHGIMDPCEYMMLHRKVLRECHRVFLVVHWLIGPTGQDRRIALNISGYLHYDKSDAQYHKFE</sequence>
<proteinExistence type="predicted"/>
<feature type="region of interest" description="Disordered" evidence="1">
    <location>
        <begin position="1"/>
        <end position="25"/>
    </location>
</feature>
<name>A0A0C9XRD8_9AGAR</name>
<evidence type="ECO:0000313" key="2">
    <source>
        <dbReference type="EMBL" id="KIK07556.1"/>
    </source>
</evidence>
<accession>A0A0C9XRD8</accession>
<dbReference type="Proteomes" id="UP000054477">
    <property type="component" value="Unassembled WGS sequence"/>
</dbReference>
<dbReference type="EMBL" id="KN838546">
    <property type="protein sequence ID" value="KIK07556.1"/>
    <property type="molecule type" value="Genomic_DNA"/>
</dbReference>
<evidence type="ECO:0000313" key="3">
    <source>
        <dbReference type="Proteomes" id="UP000054477"/>
    </source>
</evidence>
<keyword evidence="3" id="KW-1185">Reference proteome</keyword>
<reference evidence="2 3" key="1">
    <citation type="submission" date="2014-04" db="EMBL/GenBank/DDBJ databases">
        <authorList>
            <consortium name="DOE Joint Genome Institute"/>
            <person name="Kuo A."/>
            <person name="Kohler A."/>
            <person name="Nagy L.G."/>
            <person name="Floudas D."/>
            <person name="Copeland A."/>
            <person name="Barry K.W."/>
            <person name="Cichocki N."/>
            <person name="Veneault-Fourrey C."/>
            <person name="LaButti K."/>
            <person name="Lindquist E.A."/>
            <person name="Lipzen A."/>
            <person name="Lundell T."/>
            <person name="Morin E."/>
            <person name="Murat C."/>
            <person name="Sun H."/>
            <person name="Tunlid A."/>
            <person name="Henrissat B."/>
            <person name="Grigoriev I.V."/>
            <person name="Hibbett D.S."/>
            <person name="Martin F."/>
            <person name="Nordberg H.P."/>
            <person name="Cantor M.N."/>
            <person name="Hua S.X."/>
        </authorList>
    </citation>
    <scope>NUCLEOTIDE SEQUENCE [LARGE SCALE GENOMIC DNA]</scope>
    <source>
        <strain evidence="2 3">LaAM-08-1</strain>
    </source>
</reference>
<organism evidence="2 3">
    <name type="scientific">Laccaria amethystina LaAM-08-1</name>
    <dbReference type="NCBI Taxonomy" id="1095629"/>
    <lineage>
        <taxon>Eukaryota</taxon>
        <taxon>Fungi</taxon>
        <taxon>Dikarya</taxon>
        <taxon>Basidiomycota</taxon>
        <taxon>Agaricomycotina</taxon>
        <taxon>Agaricomycetes</taxon>
        <taxon>Agaricomycetidae</taxon>
        <taxon>Agaricales</taxon>
        <taxon>Agaricineae</taxon>
        <taxon>Hydnangiaceae</taxon>
        <taxon>Laccaria</taxon>
    </lineage>
</organism>
<dbReference type="AlphaFoldDB" id="A0A0C9XRD8"/>
<reference evidence="3" key="2">
    <citation type="submission" date="2015-01" db="EMBL/GenBank/DDBJ databases">
        <title>Evolutionary Origins and Diversification of the Mycorrhizal Mutualists.</title>
        <authorList>
            <consortium name="DOE Joint Genome Institute"/>
            <consortium name="Mycorrhizal Genomics Consortium"/>
            <person name="Kohler A."/>
            <person name="Kuo A."/>
            <person name="Nagy L.G."/>
            <person name="Floudas D."/>
            <person name="Copeland A."/>
            <person name="Barry K.W."/>
            <person name="Cichocki N."/>
            <person name="Veneault-Fourrey C."/>
            <person name="LaButti K."/>
            <person name="Lindquist E.A."/>
            <person name="Lipzen A."/>
            <person name="Lundell T."/>
            <person name="Morin E."/>
            <person name="Murat C."/>
            <person name="Riley R."/>
            <person name="Ohm R."/>
            <person name="Sun H."/>
            <person name="Tunlid A."/>
            <person name="Henrissat B."/>
            <person name="Grigoriev I.V."/>
            <person name="Hibbett D.S."/>
            <person name="Martin F."/>
        </authorList>
    </citation>
    <scope>NUCLEOTIDE SEQUENCE [LARGE SCALE GENOMIC DNA]</scope>
    <source>
        <strain evidence="3">LaAM-08-1</strain>
    </source>
</reference>
<dbReference type="HOGENOM" id="CLU_097626_0_0_1"/>